<evidence type="ECO:0000256" key="2">
    <source>
        <dbReference type="ARBA" id="ARBA00023136"/>
    </source>
</evidence>
<evidence type="ECO:0000256" key="1">
    <source>
        <dbReference type="ARBA" id="ARBA00004370"/>
    </source>
</evidence>
<dbReference type="GO" id="GO:0016780">
    <property type="term" value="F:phosphotransferase activity, for other substituted phosphate groups"/>
    <property type="evidence" value="ECO:0007669"/>
    <property type="project" value="InterPro"/>
</dbReference>
<dbReference type="Gene3D" id="1.20.120.1760">
    <property type="match status" value="1"/>
</dbReference>
<gene>
    <name evidence="4" type="ORF">METZ01_LOCUS112318</name>
</gene>
<dbReference type="Pfam" id="PF01066">
    <property type="entry name" value="CDP-OH_P_transf"/>
    <property type="match status" value="1"/>
</dbReference>
<keyword evidence="2 3" id="KW-0472">Membrane</keyword>
<dbReference type="InterPro" id="IPR014472">
    <property type="entry name" value="CHOPT"/>
</dbReference>
<dbReference type="AlphaFoldDB" id="A0A381X403"/>
<dbReference type="InterPro" id="IPR043130">
    <property type="entry name" value="CDP-OH_PTrfase_TM_dom"/>
</dbReference>
<dbReference type="PANTHER" id="PTHR10414:SF37">
    <property type="entry name" value="BB IN A BOXCAR, ISOFORM C"/>
    <property type="match status" value="1"/>
</dbReference>
<evidence type="ECO:0000256" key="3">
    <source>
        <dbReference type="SAM" id="Phobius"/>
    </source>
</evidence>
<feature type="transmembrane region" description="Helical" evidence="3">
    <location>
        <begin position="156"/>
        <end position="177"/>
    </location>
</feature>
<name>A0A381X403_9ZZZZ</name>
<sequence length="265" mass="30647">MSPYQYRCIDESILLPFLKKYVFSVLHRCIPYGVPANYLTLVSIIVIWSCFLYLIGVNTPDDADIIIVFFAITIYVIFDHFDGLQAKKTGTGSPLGEILDHYSDVFNGSIILYLFFRILQIELGWIFYLVIWANLVAFTVTYLEQSIRKELYFGKIGSLEGVLLILFILGSLMTSQGKYFWLKNKLFDIPLHVLLVIGLILGVIFTVAGSIRRLQHIPKTFIHYFITGAFLCFICFYYQINWYISFLVINVYSADLILKSMKFHL</sequence>
<keyword evidence="3" id="KW-0812">Transmembrane</keyword>
<feature type="non-terminal residue" evidence="4">
    <location>
        <position position="265"/>
    </location>
</feature>
<evidence type="ECO:0008006" key="5">
    <source>
        <dbReference type="Google" id="ProtNLM"/>
    </source>
</evidence>
<dbReference type="GO" id="GO:0016020">
    <property type="term" value="C:membrane"/>
    <property type="evidence" value="ECO:0007669"/>
    <property type="project" value="UniProtKB-SubCell"/>
</dbReference>
<dbReference type="EMBL" id="UINC01013828">
    <property type="protein sequence ID" value="SVA59464.1"/>
    <property type="molecule type" value="Genomic_DNA"/>
</dbReference>
<feature type="transmembrane region" description="Helical" evidence="3">
    <location>
        <begin position="38"/>
        <end position="57"/>
    </location>
</feature>
<dbReference type="PANTHER" id="PTHR10414">
    <property type="entry name" value="ETHANOLAMINEPHOSPHOTRANSFERASE"/>
    <property type="match status" value="1"/>
</dbReference>
<dbReference type="InterPro" id="IPR000462">
    <property type="entry name" value="CDP-OH_P_trans"/>
</dbReference>
<reference evidence="4" key="1">
    <citation type="submission" date="2018-05" db="EMBL/GenBank/DDBJ databases">
        <authorList>
            <person name="Lanie J.A."/>
            <person name="Ng W.-L."/>
            <person name="Kazmierczak K.M."/>
            <person name="Andrzejewski T.M."/>
            <person name="Davidsen T.M."/>
            <person name="Wayne K.J."/>
            <person name="Tettelin H."/>
            <person name="Glass J.I."/>
            <person name="Rusch D."/>
            <person name="Podicherti R."/>
            <person name="Tsui H.-C.T."/>
            <person name="Winkler M.E."/>
        </authorList>
    </citation>
    <scope>NUCLEOTIDE SEQUENCE</scope>
</reference>
<feature type="transmembrane region" description="Helical" evidence="3">
    <location>
        <begin position="63"/>
        <end position="81"/>
    </location>
</feature>
<proteinExistence type="predicted"/>
<protein>
    <recommendedName>
        <fullName evidence="5">CDP-alcohol phosphatidyltransferase</fullName>
    </recommendedName>
</protein>
<evidence type="ECO:0000313" key="4">
    <source>
        <dbReference type="EMBL" id="SVA59464.1"/>
    </source>
</evidence>
<feature type="transmembrane region" description="Helical" evidence="3">
    <location>
        <begin position="189"/>
        <end position="209"/>
    </location>
</feature>
<feature type="transmembrane region" description="Helical" evidence="3">
    <location>
        <begin position="221"/>
        <end position="240"/>
    </location>
</feature>
<dbReference type="GO" id="GO:0008654">
    <property type="term" value="P:phospholipid biosynthetic process"/>
    <property type="evidence" value="ECO:0007669"/>
    <property type="project" value="InterPro"/>
</dbReference>
<organism evidence="4">
    <name type="scientific">marine metagenome</name>
    <dbReference type="NCBI Taxonomy" id="408172"/>
    <lineage>
        <taxon>unclassified sequences</taxon>
        <taxon>metagenomes</taxon>
        <taxon>ecological metagenomes</taxon>
    </lineage>
</organism>
<accession>A0A381X403</accession>
<keyword evidence="3" id="KW-1133">Transmembrane helix</keyword>
<comment type="subcellular location">
    <subcellularLocation>
        <location evidence="1">Membrane</location>
    </subcellularLocation>
</comment>